<dbReference type="InterPro" id="IPR051450">
    <property type="entry name" value="Gfo/Idh/MocA_Oxidoreductases"/>
</dbReference>
<dbReference type="Gene3D" id="3.30.360.10">
    <property type="entry name" value="Dihydrodipicolinate Reductase, domain 2"/>
    <property type="match status" value="1"/>
</dbReference>
<evidence type="ECO:0000313" key="3">
    <source>
        <dbReference type="EMBL" id="RFM24775.1"/>
    </source>
</evidence>
<sequence length="336" mass="37507">MKVAVIGLGYWGPNLVRNFLGTDGIHGVVGCDKDAQRLANIKRKFPETELSDNYADILRRDDIEIVAIATPVSSHFSLAKAALEAGKHCWVEKPFTTTVAEAETLINLAEKKGLKIMVDHTFIYTGAVRKIKDLIDKGVLGDLYYFDSVRINLGLFQHDVNVVWDLAPHDLSIMDYLIDKRPVSVSAVGSCHIGNRLENIAYLTVNFDNDVIAHFHVNWLAPVKIRTVMIGGTKSMILYDDMENSEKVKVYDRGVEVKTKEGVYETLVQYRMGDMYAPKLDQTEALTVATQHFVDCIRDNKVPITDGIAGLNVVRILEAADSSIKQQGKIIPLHHD</sequence>
<dbReference type="AlphaFoldDB" id="A0A395M1W3"/>
<gene>
    <name evidence="3" type="ORF">D0433_03955</name>
</gene>
<dbReference type="Pfam" id="PF01408">
    <property type="entry name" value="GFO_IDH_MocA"/>
    <property type="match status" value="1"/>
</dbReference>
<protein>
    <submittedName>
        <fullName evidence="3">Gfo/Idh/MocA family oxidoreductase</fullName>
    </submittedName>
</protein>
<dbReference type="PANTHER" id="PTHR43377:SF6">
    <property type="entry name" value="GFO_IDH_MOCA-LIKE OXIDOREDUCTASE N-TERMINAL DOMAIN-CONTAINING PROTEIN"/>
    <property type="match status" value="1"/>
</dbReference>
<dbReference type="InterPro" id="IPR036291">
    <property type="entry name" value="NAD(P)-bd_dom_sf"/>
</dbReference>
<feature type="domain" description="GFO/IDH/MocA-like oxidoreductase" evidence="2">
    <location>
        <begin position="128"/>
        <end position="237"/>
    </location>
</feature>
<dbReference type="EMBL" id="PHFL01000026">
    <property type="protein sequence ID" value="RFM24775.1"/>
    <property type="molecule type" value="Genomic_DNA"/>
</dbReference>
<evidence type="ECO:0000313" key="4">
    <source>
        <dbReference type="Proteomes" id="UP000266389"/>
    </source>
</evidence>
<dbReference type="SUPFAM" id="SSF55347">
    <property type="entry name" value="Glyceraldehyde-3-phosphate dehydrogenase-like, C-terminal domain"/>
    <property type="match status" value="1"/>
</dbReference>
<feature type="domain" description="Gfo/Idh/MocA-like oxidoreductase N-terminal" evidence="1">
    <location>
        <begin position="1"/>
        <end position="120"/>
    </location>
</feature>
<dbReference type="Gene3D" id="3.40.50.720">
    <property type="entry name" value="NAD(P)-binding Rossmann-like Domain"/>
    <property type="match status" value="1"/>
</dbReference>
<dbReference type="SUPFAM" id="SSF51735">
    <property type="entry name" value="NAD(P)-binding Rossmann-fold domains"/>
    <property type="match status" value="1"/>
</dbReference>
<dbReference type="InterPro" id="IPR055170">
    <property type="entry name" value="GFO_IDH_MocA-like_dom"/>
</dbReference>
<name>A0A395M1W3_9BACT</name>
<evidence type="ECO:0000259" key="2">
    <source>
        <dbReference type="Pfam" id="PF22725"/>
    </source>
</evidence>
<proteinExistence type="predicted"/>
<organism evidence="3 4">
    <name type="scientific">Candidatus Thermochlorobacter aerophilus</name>
    <dbReference type="NCBI Taxonomy" id="1868324"/>
    <lineage>
        <taxon>Bacteria</taxon>
        <taxon>Pseudomonadati</taxon>
        <taxon>Chlorobiota</taxon>
        <taxon>Chlorobiia</taxon>
        <taxon>Chlorobiales</taxon>
        <taxon>Candidatus Thermochlorobacteriaceae</taxon>
        <taxon>Candidatus Thermochlorobacter</taxon>
    </lineage>
</organism>
<reference evidence="3 4" key="1">
    <citation type="journal article" date="2011" name="ISME J.">
        <title>Community ecology of hot spring cyanobacterial mats: predominant populations and their functional potential.</title>
        <authorList>
            <person name="Klatt C.G."/>
            <person name="Wood J.M."/>
            <person name="Rusch D.B."/>
            <person name="Bateson M.M."/>
            <person name="Hamamura N."/>
            <person name="Heidelberg J.F."/>
            <person name="Grossman A.R."/>
            <person name="Bhaya D."/>
            <person name="Cohan F.M."/>
            <person name="Kuhl M."/>
            <person name="Bryant D.A."/>
            <person name="Ward D.M."/>
        </authorList>
    </citation>
    <scope>NUCLEOTIDE SEQUENCE [LARGE SCALE GENOMIC DNA]</scope>
    <source>
        <strain evidence="3">OS</strain>
    </source>
</reference>
<dbReference type="Pfam" id="PF22725">
    <property type="entry name" value="GFO_IDH_MocA_C3"/>
    <property type="match status" value="1"/>
</dbReference>
<dbReference type="InterPro" id="IPR000683">
    <property type="entry name" value="Gfo/Idh/MocA-like_OxRdtase_N"/>
</dbReference>
<comment type="caution">
    <text evidence="3">The sequence shown here is derived from an EMBL/GenBank/DDBJ whole genome shotgun (WGS) entry which is preliminary data.</text>
</comment>
<accession>A0A395M1W3</accession>
<dbReference type="Proteomes" id="UP000266389">
    <property type="component" value="Unassembled WGS sequence"/>
</dbReference>
<dbReference type="PANTHER" id="PTHR43377">
    <property type="entry name" value="BILIVERDIN REDUCTASE A"/>
    <property type="match status" value="1"/>
</dbReference>
<dbReference type="GO" id="GO:0000166">
    <property type="term" value="F:nucleotide binding"/>
    <property type="evidence" value="ECO:0007669"/>
    <property type="project" value="InterPro"/>
</dbReference>
<evidence type="ECO:0000259" key="1">
    <source>
        <dbReference type="Pfam" id="PF01408"/>
    </source>
</evidence>